<protein>
    <submittedName>
        <fullName evidence="1">Uncharacterized protein</fullName>
    </submittedName>
</protein>
<reference evidence="1 2" key="1">
    <citation type="submission" date="2024-04" db="EMBL/GenBank/DDBJ databases">
        <authorList>
            <person name="Fracassetti M."/>
        </authorList>
    </citation>
    <scope>NUCLEOTIDE SEQUENCE [LARGE SCALE GENOMIC DNA]</scope>
</reference>
<organism evidence="1 2">
    <name type="scientific">Linum trigynum</name>
    <dbReference type="NCBI Taxonomy" id="586398"/>
    <lineage>
        <taxon>Eukaryota</taxon>
        <taxon>Viridiplantae</taxon>
        <taxon>Streptophyta</taxon>
        <taxon>Embryophyta</taxon>
        <taxon>Tracheophyta</taxon>
        <taxon>Spermatophyta</taxon>
        <taxon>Magnoliopsida</taxon>
        <taxon>eudicotyledons</taxon>
        <taxon>Gunneridae</taxon>
        <taxon>Pentapetalae</taxon>
        <taxon>rosids</taxon>
        <taxon>fabids</taxon>
        <taxon>Malpighiales</taxon>
        <taxon>Linaceae</taxon>
        <taxon>Linum</taxon>
    </lineage>
</organism>
<proteinExistence type="predicted"/>
<dbReference type="AlphaFoldDB" id="A0AAV2CT66"/>
<gene>
    <name evidence="1" type="ORF">LTRI10_LOCUS6342</name>
</gene>
<dbReference type="Proteomes" id="UP001497516">
    <property type="component" value="Chromosome 10"/>
</dbReference>
<sequence length="105" mass="11641">MIDFDDVCLELIPDEMAVDFNVFGVLVECGFLSDVYGGLTVAIEGHRLRMGDFEVLKEVEKPLNLVRGVGKSTIFYFAGRSRNSGLLLALPGDERRDQIDTITSN</sequence>
<keyword evidence="2" id="KW-1185">Reference proteome</keyword>
<evidence type="ECO:0000313" key="1">
    <source>
        <dbReference type="EMBL" id="CAL1358816.1"/>
    </source>
</evidence>
<evidence type="ECO:0000313" key="2">
    <source>
        <dbReference type="Proteomes" id="UP001497516"/>
    </source>
</evidence>
<accession>A0AAV2CT66</accession>
<dbReference type="EMBL" id="OZ034814">
    <property type="protein sequence ID" value="CAL1358816.1"/>
    <property type="molecule type" value="Genomic_DNA"/>
</dbReference>
<name>A0AAV2CT66_9ROSI</name>